<dbReference type="EMBL" id="MCIB01000001">
    <property type="protein sequence ID" value="RKD34451.1"/>
    <property type="molecule type" value="Genomic_DNA"/>
</dbReference>
<comment type="caution">
    <text evidence="13">The sequence shown here is derived from an EMBL/GenBank/DDBJ whole genome shotgun (WGS) entry which is preliminary data.</text>
</comment>
<accession>A0A419TAF5</accession>
<keyword evidence="13" id="KW-0282">Flagellum</keyword>
<dbReference type="NCBIfam" id="TIGR00328">
    <property type="entry name" value="flhB"/>
    <property type="match status" value="1"/>
</dbReference>
<dbReference type="Gene3D" id="3.40.1690.10">
    <property type="entry name" value="secretion proteins EscU"/>
    <property type="match status" value="1"/>
</dbReference>
<organism evidence="13 14">
    <name type="scientific">Thermohalobacter berrensis</name>
    <dbReference type="NCBI Taxonomy" id="99594"/>
    <lineage>
        <taxon>Bacteria</taxon>
        <taxon>Bacillati</taxon>
        <taxon>Bacillota</taxon>
        <taxon>Tissierellia</taxon>
        <taxon>Tissierellales</taxon>
        <taxon>Thermohalobacteraceae</taxon>
        <taxon>Thermohalobacter</taxon>
    </lineage>
</organism>
<evidence type="ECO:0000256" key="5">
    <source>
        <dbReference type="ARBA" id="ARBA00022475"/>
    </source>
</evidence>
<keyword evidence="13" id="KW-0966">Cell projection</keyword>
<dbReference type="InterPro" id="IPR006135">
    <property type="entry name" value="T3SS_substrate_exporter"/>
</dbReference>
<name>A0A419TAF5_9FIRM</name>
<dbReference type="GO" id="GO:0009306">
    <property type="term" value="P:protein secretion"/>
    <property type="evidence" value="ECO:0007669"/>
    <property type="project" value="InterPro"/>
</dbReference>
<comment type="subcellular location">
    <subcellularLocation>
        <location evidence="1">Cell membrane</location>
        <topology evidence="1">Multi-pass membrane protein</topology>
    </subcellularLocation>
</comment>
<feature type="transmembrane region" description="Helical" evidence="12">
    <location>
        <begin position="41"/>
        <end position="62"/>
    </location>
</feature>
<keyword evidence="10 12" id="KW-0472">Membrane</keyword>
<proteinExistence type="inferred from homology"/>
<dbReference type="PRINTS" id="PR00950">
    <property type="entry name" value="TYPE3IMSPROT"/>
</dbReference>
<evidence type="ECO:0000256" key="2">
    <source>
        <dbReference type="ARBA" id="ARBA00010690"/>
    </source>
</evidence>
<dbReference type="GO" id="GO:0044780">
    <property type="term" value="P:bacterial-type flagellum assembly"/>
    <property type="evidence" value="ECO:0007669"/>
    <property type="project" value="InterPro"/>
</dbReference>
<evidence type="ECO:0000256" key="12">
    <source>
        <dbReference type="RuleBase" id="RU364091"/>
    </source>
</evidence>
<evidence type="ECO:0000256" key="6">
    <source>
        <dbReference type="ARBA" id="ARBA00022692"/>
    </source>
</evidence>
<evidence type="ECO:0000256" key="4">
    <source>
        <dbReference type="ARBA" id="ARBA00022448"/>
    </source>
</evidence>
<dbReference type="FunFam" id="3.40.1690.10:FF:000001">
    <property type="entry name" value="Flagellar biosynthetic protein FlhB"/>
    <property type="match status" value="1"/>
</dbReference>
<keyword evidence="13" id="KW-0969">Cilium</keyword>
<sequence>MTLDYKIDLQLFAGEEKTEKATPKKRREARKKGQVLQSREVNSAFVLIATFLGLKIFGGYMLEKMIEFCRFVFTEYVQSDTTFTVKGLNNLFLNMFFATGKTVLPISAIAFIIGIGVSYVQVGFLFTTETLKPDIKKLNPIEGFKRIISKKALIELLKSVIKVFVAGYVVYIYGLKEIQNTFKLMDMNIESIVNYIANISFQVAMRVGAVLLVIAIIDYIYQWWEHEKNLKMSKQEVKEEHKQTEGDPQIKSKIKEKQRQIAMRRMMQDVPKADVIITNPTHYAIAIKYDKDKYDAPYVLAKGKDKVAEKIKEIGEEEDIPIVENKPVAQMLYKMVDIGDVIPEELYQAVAEILAYVYSLRS</sequence>
<dbReference type="SUPFAM" id="SSF160544">
    <property type="entry name" value="EscU C-terminal domain-like"/>
    <property type="match status" value="1"/>
</dbReference>
<evidence type="ECO:0000256" key="1">
    <source>
        <dbReference type="ARBA" id="ARBA00004651"/>
    </source>
</evidence>
<keyword evidence="8 12" id="KW-0653">Protein transport</keyword>
<dbReference type="Pfam" id="PF01312">
    <property type="entry name" value="Bac_export_2"/>
    <property type="match status" value="1"/>
</dbReference>
<evidence type="ECO:0000256" key="10">
    <source>
        <dbReference type="ARBA" id="ARBA00023136"/>
    </source>
</evidence>
<keyword evidence="5 12" id="KW-1003">Cell membrane</keyword>
<dbReference type="OrthoDB" id="9807950at2"/>
<dbReference type="GO" id="GO:0005886">
    <property type="term" value="C:plasma membrane"/>
    <property type="evidence" value="ECO:0007669"/>
    <property type="project" value="UniProtKB-SubCell"/>
</dbReference>
<gene>
    <name evidence="12" type="primary">flhB</name>
    <name evidence="13" type="ORF">BET03_01050</name>
</gene>
<comment type="similarity">
    <text evidence="2 12">Belongs to the type III secretion exporter family.</text>
</comment>
<feature type="transmembrane region" description="Helical" evidence="12">
    <location>
        <begin position="195"/>
        <end position="221"/>
    </location>
</feature>
<evidence type="ECO:0000256" key="11">
    <source>
        <dbReference type="ARBA" id="ARBA00023225"/>
    </source>
</evidence>
<dbReference type="PANTHER" id="PTHR30531">
    <property type="entry name" value="FLAGELLAR BIOSYNTHETIC PROTEIN FLHB"/>
    <property type="match status" value="1"/>
</dbReference>
<feature type="transmembrane region" description="Helical" evidence="12">
    <location>
        <begin position="156"/>
        <end position="175"/>
    </location>
</feature>
<comment type="function">
    <text evidence="12">Required for formation of the rod structure in the basal body of the flagellar apparatus. Together with FliI and FliH, may constitute the export apparatus of flagellin.</text>
</comment>
<keyword evidence="14" id="KW-1185">Reference proteome</keyword>
<keyword evidence="11 12" id="KW-1006">Bacterial flagellum protein export</keyword>
<dbReference type="AlphaFoldDB" id="A0A419TAF5"/>
<reference evidence="13 14" key="1">
    <citation type="submission" date="2016-08" db="EMBL/GenBank/DDBJ databases">
        <title>Novel Firmicutes and Novel Genomes.</title>
        <authorList>
            <person name="Poppleton D.I."/>
            <person name="Gribaldo S."/>
        </authorList>
    </citation>
    <scope>NUCLEOTIDE SEQUENCE [LARGE SCALE GENOMIC DNA]</scope>
    <source>
        <strain evidence="13 14">CTT3</strain>
    </source>
</reference>
<evidence type="ECO:0000313" key="13">
    <source>
        <dbReference type="EMBL" id="RKD34451.1"/>
    </source>
</evidence>
<dbReference type="InterPro" id="IPR029025">
    <property type="entry name" value="T3SS_substrate_exporter_C"/>
</dbReference>
<evidence type="ECO:0000256" key="7">
    <source>
        <dbReference type="ARBA" id="ARBA00022795"/>
    </source>
</evidence>
<dbReference type="InterPro" id="IPR006136">
    <property type="entry name" value="FlhB"/>
</dbReference>
<evidence type="ECO:0000313" key="14">
    <source>
        <dbReference type="Proteomes" id="UP000284177"/>
    </source>
</evidence>
<protein>
    <recommendedName>
        <fullName evidence="3 12">Flagellar biosynthetic protein FlhB</fullName>
    </recommendedName>
</protein>
<keyword evidence="7 12" id="KW-1005">Bacterial flagellum biogenesis</keyword>
<dbReference type="Gene3D" id="6.10.250.2080">
    <property type="match status" value="1"/>
</dbReference>
<evidence type="ECO:0000256" key="3">
    <source>
        <dbReference type="ARBA" id="ARBA00021622"/>
    </source>
</evidence>
<feature type="transmembrane region" description="Helical" evidence="12">
    <location>
        <begin position="103"/>
        <end position="127"/>
    </location>
</feature>
<keyword evidence="4 12" id="KW-0813">Transport</keyword>
<keyword evidence="6 12" id="KW-0812">Transmembrane</keyword>
<dbReference type="Proteomes" id="UP000284177">
    <property type="component" value="Unassembled WGS sequence"/>
</dbReference>
<dbReference type="RefSeq" id="WP_120166355.1">
    <property type="nucleotide sequence ID" value="NZ_MCIB01000001.1"/>
</dbReference>
<keyword evidence="9 12" id="KW-1133">Transmembrane helix</keyword>
<evidence type="ECO:0000256" key="8">
    <source>
        <dbReference type="ARBA" id="ARBA00022927"/>
    </source>
</evidence>
<evidence type="ECO:0000256" key="9">
    <source>
        <dbReference type="ARBA" id="ARBA00022989"/>
    </source>
</evidence>
<dbReference type="PANTHER" id="PTHR30531:SF12">
    <property type="entry name" value="FLAGELLAR BIOSYNTHETIC PROTEIN FLHB"/>
    <property type="match status" value="1"/>
</dbReference>